<evidence type="ECO:0000259" key="8">
    <source>
        <dbReference type="PROSITE" id="PS50011"/>
    </source>
</evidence>
<feature type="transmembrane region" description="Helical" evidence="7">
    <location>
        <begin position="440"/>
        <end position="460"/>
    </location>
</feature>
<evidence type="ECO:0000313" key="9">
    <source>
        <dbReference type="EMBL" id="GAA2090596.1"/>
    </source>
</evidence>
<accession>A0ABN2WEI2</accession>
<comment type="caution">
    <text evidence="9">The sequence shown here is derived from an EMBL/GenBank/DDBJ whole genome shotgun (WGS) entry which is preliminary data.</text>
</comment>
<dbReference type="PANTHER" id="PTHR43289:SF34">
    <property type="entry name" value="SERINE_THREONINE-PROTEIN KINASE YBDM-RELATED"/>
    <property type="match status" value="1"/>
</dbReference>
<dbReference type="Gene3D" id="3.30.200.20">
    <property type="entry name" value="Phosphorylase Kinase, domain 1"/>
    <property type="match status" value="1"/>
</dbReference>
<keyword evidence="7" id="KW-0472">Membrane</keyword>
<feature type="compositionally biased region" description="Pro residues" evidence="6">
    <location>
        <begin position="333"/>
        <end position="365"/>
    </location>
</feature>
<proteinExistence type="predicted"/>
<dbReference type="PROSITE" id="PS00108">
    <property type="entry name" value="PROTEIN_KINASE_ST"/>
    <property type="match status" value="1"/>
</dbReference>
<dbReference type="Pfam" id="PF00069">
    <property type="entry name" value="Pkinase"/>
    <property type="match status" value="1"/>
</dbReference>
<keyword evidence="4 5" id="KW-0067">ATP-binding</keyword>
<dbReference type="EMBL" id="BAAAPE010000013">
    <property type="protein sequence ID" value="GAA2090596.1"/>
    <property type="molecule type" value="Genomic_DNA"/>
</dbReference>
<protein>
    <recommendedName>
        <fullName evidence="8">Protein kinase domain-containing protein</fullName>
    </recommendedName>
</protein>
<dbReference type="PANTHER" id="PTHR43289">
    <property type="entry name" value="MITOGEN-ACTIVATED PROTEIN KINASE KINASE KINASE 20-RELATED"/>
    <property type="match status" value="1"/>
</dbReference>
<feature type="region of interest" description="Disordered" evidence="6">
    <location>
        <begin position="261"/>
        <end position="281"/>
    </location>
</feature>
<evidence type="ECO:0000313" key="10">
    <source>
        <dbReference type="Proteomes" id="UP001500016"/>
    </source>
</evidence>
<dbReference type="InterPro" id="IPR000719">
    <property type="entry name" value="Prot_kinase_dom"/>
</dbReference>
<dbReference type="Pfam" id="PF10756">
    <property type="entry name" value="bPH_6"/>
    <property type="match status" value="1"/>
</dbReference>
<dbReference type="PROSITE" id="PS50011">
    <property type="entry name" value="PROTEIN_KINASE_DOM"/>
    <property type="match status" value="1"/>
</dbReference>
<dbReference type="Proteomes" id="UP001500016">
    <property type="component" value="Unassembled WGS sequence"/>
</dbReference>
<reference evidence="9 10" key="1">
    <citation type="journal article" date="2019" name="Int. J. Syst. Evol. Microbiol.">
        <title>The Global Catalogue of Microorganisms (GCM) 10K type strain sequencing project: providing services to taxonomists for standard genome sequencing and annotation.</title>
        <authorList>
            <consortium name="The Broad Institute Genomics Platform"/>
            <consortium name="The Broad Institute Genome Sequencing Center for Infectious Disease"/>
            <person name="Wu L."/>
            <person name="Ma J."/>
        </authorList>
    </citation>
    <scope>NUCLEOTIDE SEQUENCE [LARGE SCALE GENOMIC DNA]</scope>
    <source>
        <strain evidence="9 10">JCM 15478</strain>
    </source>
</reference>
<evidence type="ECO:0000256" key="5">
    <source>
        <dbReference type="PROSITE-ProRule" id="PRU10141"/>
    </source>
</evidence>
<feature type="transmembrane region" description="Helical" evidence="7">
    <location>
        <begin position="399"/>
        <end position="420"/>
    </location>
</feature>
<dbReference type="SUPFAM" id="SSF56112">
    <property type="entry name" value="Protein kinase-like (PK-like)"/>
    <property type="match status" value="1"/>
</dbReference>
<dbReference type="RefSeq" id="WP_344532034.1">
    <property type="nucleotide sequence ID" value="NZ_BAAAPE010000013.1"/>
</dbReference>
<evidence type="ECO:0000256" key="1">
    <source>
        <dbReference type="ARBA" id="ARBA00022679"/>
    </source>
</evidence>
<dbReference type="InterPro" id="IPR008271">
    <property type="entry name" value="Ser/Thr_kinase_AS"/>
</dbReference>
<keyword evidence="3" id="KW-0418">Kinase</keyword>
<feature type="binding site" evidence="5">
    <location>
        <position position="43"/>
    </location>
    <ligand>
        <name>ATP</name>
        <dbReference type="ChEBI" id="CHEBI:30616"/>
    </ligand>
</feature>
<evidence type="ECO:0000256" key="6">
    <source>
        <dbReference type="SAM" id="MobiDB-lite"/>
    </source>
</evidence>
<dbReference type="InterPro" id="IPR019692">
    <property type="entry name" value="CFP-6_PH"/>
</dbReference>
<keyword evidence="2 5" id="KW-0547">Nucleotide-binding</keyword>
<sequence>MFQLGADDPRSIGSYEIVGKLGEGGMGTVYKGRSRGGRSVAVKVAKPELGADPDFRARFRTEIEAAQRVGGFHTAQVIDADPDAVPPWMTTAFIPGRTLARAIGEDGPMDEERLCALGAALAEALQAIHGNDLVHRDLKPANIILSDDGPRVLDFGIARALEATRFTNTHVSVGTPGFFSPEQVQGDREIGPPADVFALGAVLVHAAGGRPFGEGDSMTLMYRAVHNDPNLTALPASLQPLVAACMDKEPERRPTPEQVLAHVAPRPGGDGGPAAAGAVAGVPAPAPGGAFGPAPSVFTDVREEGAPELAPEPESEREREPAVARASSGRTPAPAPAATPMPMPTPAPTPTPAPASAPTPTPTPAPATTGPATTGPATTGPVSGVRAPADQVTFVRGKVWRTLVCTVWSLAFAGLTAPMVTLQALHENDPGSVFYEPLPLVVPVNTVMCVLFVLAVWALFPYRVTVDAEGVTYRQGVRTVRVGWNEVAGIERRKSSLVLHRSGGGGSVTVRKPPMGGGRHAGLSDALARYAPPSVVIHDFATTAS</sequence>
<evidence type="ECO:0000256" key="7">
    <source>
        <dbReference type="SAM" id="Phobius"/>
    </source>
</evidence>
<dbReference type="PROSITE" id="PS00107">
    <property type="entry name" value="PROTEIN_KINASE_ATP"/>
    <property type="match status" value="1"/>
</dbReference>
<keyword evidence="1" id="KW-0808">Transferase</keyword>
<dbReference type="CDD" id="cd14014">
    <property type="entry name" value="STKc_PknB_like"/>
    <property type="match status" value="1"/>
</dbReference>
<dbReference type="Gene3D" id="1.10.510.10">
    <property type="entry name" value="Transferase(Phosphotransferase) domain 1"/>
    <property type="match status" value="1"/>
</dbReference>
<keyword evidence="10" id="KW-1185">Reference proteome</keyword>
<organism evidence="9 10">
    <name type="scientific">Streptomyces albiaxialis</name>
    <dbReference type="NCBI Taxonomy" id="329523"/>
    <lineage>
        <taxon>Bacteria</taxon>
        <taxon>Bacillati</taxon>
        <taxon>Actinomycetota</taxon>
        <taxon>Actinomycetes</taxon>
        <taxon>Kitasatosporales</taxon>
        <taxon>Streptomycetaceae</taxon>
        <taxon>Streptomyces</taxon>
    </lineage>
</organism>
<dbReference type="SMART" id="SM00220">
    <property type="entry name" value="S_TKc"/>
    <property type="match status" value="1"/>
</dbReference>
<feature type="domain" description="Protein kinase" evidence="8">
    <location>
        <begin position="15"/>
        <end position="265"/>
    </location>
</feature>
<evidence type="ECO:0000256" key="2">
    <source>
        <dbReference type="ARBA" id="ARBA00022741"/>
    </source>
</evidence>
<keyword evidence="7" id="KW-1133">Transmembrane helix</keyword>
<feature type="compositionally biased region" description="Low complexity" evidence="6">
    <location>
        <begin position="323"/>
        <end position="332"/>
    </location>
</feature>
<evidence type="ECO:0000256" key="3">
    <source>
        <dbReference type="ARBA" id="ARBA00022777"/>
    </source>
</evidence>
<evidence type="ECO:0000256" key="4">
    <source>
        <dbReference type="ARBA" id="ARBA00022840"/>
    </source>
</evidence>
<dbReference type="InterPro" id="IPR017441">
    <property type="entry name" value="Protein_kinase_ATP_BS"/>
</dbReference>
<name>A0ABN2WEI2_9ACTN</name>
<feature type="region of interest" description="Disordered" evidence="6">
    <location>
        <begin position="304"/>
        <end position="384"/>
    </location>
</feature>
<gene>
    <name evidence="9" type="ORF">GCM10009801_55620</name>
</gene>
<feature type="compositionally biased region" description="Low complexity" evidence="6">
    <location>
        <begin position="366"/>
        <end position="381"/>
    </location>
</feature>
<keyword evidence="7" id="KW-0812">Transmembrane</keyword>
<dbReference type="InterPro" id="IPR011009">
    <property type="entry name" value="Kinase-like_dom_sf"/>
</dbReference>